<evidence type="ECO:0000313" key="6">
    <source>
        <dbReference type="Proteomes" id="UP000006852"/>
    </source>
</evidence>
<dbReference type="Pfam" id="PF00849">
    <property type="entry name" value="PseudoU_synth_2"/>
    <property type="match status" value="1"/>
</dbReference>
<dbReference type="KEGG" id="tsu:Tresu_1797"/>
<dbReference type="CDD" id="cd00165">
    <property type="entry name" value="S4"/>
    <property type="match status" value="1"/>
</dbReference>
<dbReference type="RefSeq" id="WP_013701969.1">
    <property type="nucleotide sequence ID" value="NC_015385.1"/>
</dbReference>
<evidence type="ECO:0000259" key="4">
    <source>
        <dbReference type="Pfam" id="PF00849"/>
    </source>
</evidence>
<dbReference type="CDD" id="cd02869">
    <property type="entry name" value="PseudoU_synth_RluA_like"/>
    <property type="match status" value="1"/>
</dbReference>
<dbReference type="GO" id="GO:0000455">
    <property type="term" value="P:enzyme-directed rRNA pseudouridine synthesis"/>
    <property type="evidence" value="ECO:0007669"/>
    <property type="project" value="TreeGrafter"/>
</dbReference>
<dbReference type="InterPro" id="IPR020103">
    <property type="entry name" value="PsdUridine_synth_cat_dom_sf"/>
</dbReference>
<keyword evidence="3" id="KW-0694">RNA-binding</keyword>
<dbReference type="eggNOG" id="COG0564">
    <property type="taxonomic scope" value="Bacteria"/>
</dbReference>
<dbReference type="Proteomes" id="UP000006852">
    <property type="component" value="Chromosome"/>
</dbReference>
<dbReference type="EMBL" id="CP002631">
    <property type="protein sequence ID" value="AEB14688.1"/>
    <property type="molecule type" value="Genomic_DNA"/>
</dbReference>
<dbReference type="SUPFAM" id="SSF55120">
    <property type="entry name" value="Pseudouridine synthase"/>
    <property type="match status" value="1"/>
</dbReference>
<feature type="domain" description="Pseudouridine synthase RsuA/RluA-like" evidence="4">
    <location>
        <begin position="98"/>
        <end position="258"/>
    </location>
</feature>
<protein>
    <submittedName>
        <fullName evidence="5">Pseudouridine synthase, RluA family</fullName>
    </submittedName>
</protein>
<dbReference type="InterPro" id="IPR006145">
    <property type="entry name" value="PsdUridine_synth_RsuA/RluA"/>
</dbReference>
<dbReference type="STRING" id="869209.Tresu_1797"/>
<comment type="similarity">
    <text evidence="1">Belongs to the pseudouridine synthase RluA family.</text>
</comment>
<name>F2NVW1_TRES6</name>
<reference evidence="6" key="2">
    <citation type="submission" date="2011-04" db="EMBL/GenBank/DDBJ databases">
        <title>The complete genome of chromosome of Treponema succinifaciens DSM 2489.</title>
        <authorList>
            <person name="Lucas S."/>
            <person name="Copeland A."/>
            <person name="Lapidus A."/>
            <person name="Bruce D."/>
            <person name="Goodwin L."/>
            <person name="Pitluck S."/>
            <person name="Peters L."/>
            <person name="Kyrpides N."/>
            <person name="Mavromatis K."/>
            <person name="Ivanova N."/>
            <person name="Ovchinnikova G."/>
            <person name="Teshima H."/>
            <person name="Detter J.C."/>
            <person name="Tapia R."/>
            <person name="Han C."/>
            <person name="Land M."/>
            <person name="Hauser L."/>
            <person name="Markowitz V."/>
            <person name="Cheng J.-F."/>
            <person name="Hugenholtz P."/>
            <person name="Woyke T."/>
            <person name="Wu D."/>
            <person name="Gronow S."/>
            <person name="Wellnitz S."/>
            <person name="Brambilla E."/>
            <person name="Klenk H.-P."/>
            <person name="Eisen J.A."/>
        </authorList>
    </citation>
    <scope>NUCLEOTIDE SEQUENCE [LARGE SCALE GENOMIC DNA]</scope>
    <source>
        <strain evidence="6">ATCC 33096 / DSM 2489 / 6091</strain>
    </source>
</reference>
<evidence type="ECO:0000256" key="3">
    <source>
        <dbReference type="PROSITE-ProRule" id="PRU00182"/>
    </source>
</evidence>
<dbReference type="GeneID" id="302998937"/>
<keyword evidence="2" id="KW-0413">Isomerase</keyword>
<dbReference type="SUPFAM" id="SSF55174">
    <property type="entry name" value="Alpha-L RNA-binding motif"/>
    <property type="match status" value="1"/>
</dbReference>
<dbReference type="OrthoDB" id="305739at2"/>
<dbReference type="InterPro" id="IPR036986">
    <property type="entry name" value="S4_RNA-bd_sf"/>
</dbReference>
<dbReference type="Gene3D" id="3.30.2350.10">
    <property type="entry name" value="Pseudouridine synthase"/>
    <property type="match status" value="1"/>
</dbReference>
<dbReference type="AlphaFoldDB" id="F2NVW1"/>
<evidence type="ECO:0000313" key="5">
    <source>
        <dbReference type="EMBL" id="AEB14688.1"/>
    </source>
</evidence>
<sequence length="317" mass="36300">MIEKNWTANEKKTLNEFLRQKIPELLEGEISNSKIRRLIVSGAVYINSRQCRIPSFKINSGTAIKVLIDKEKFFFEKQPEDADFELTENDVLFEDEYLIAINKPPFLPTEQTITGQRKNAHDCTVKYLWQKNSSLRNPPYVGIMHRLDRETSGILLFTKSRSVNKDISEMFKTRGIKKIYRAVCTGKLPEQKEFTVENFIARISPKSSACKMGIVPESRGGLFTKTDFKIISEKNGFIQIDCQLHTGRTHQIRVQLSSMNLPIAGDELYGGIKSDRIKLHARKIEFVHPVSKEKITIESEIPKNFFTEKSVAPNASL</sequence>
<dbReference type="GO" id="GO:0140098">
    <property type="term" value="F:catalytic activity, acting on RNA"/>
    <property type="evidence" value="ECO:0007669"/>
    <property type="project" value="UniProtKB-ARBA"/>
</dbReference>
<dbReference type="Gene3D" id="3.10.290.10">
    <property type="entry name" value="RNA-binding S4 domain"/>
    <property type="match status" value="1"/>
</dbReference>
<gene>
    <name evidence="5" type="ordered locus">Tresu_1797</name>
</gene>
<dbReference type="GO" id="GO:0009982">
    <property type="term" value="F:pseudouridine synthase activity"/>
    <property type="evidence" value="ECO:0007669"/>
    <property type="project" value="InterPro"/>
</dbReference>
<dbReference type="InterPro" id="IPR050188">
    <property type="entry name" value="RluA_PseudoU_synthase"/>
</dbReference>
<dbReference type="GO" id="GO:0003723">
    <property type="term" value="F:RNA binding"/>
    <property type="evidence" value="ECO:0007669"/>
    <property type="project" value="UniProtKB-KW"/>
</dbReference>
<evidence type="ECO:0000256" key="1">
    <source>
        <dbReference type="ARBA" id="ARBA00010876"/>
    </source>
</evidence>
<proteinExistence type="inferred from homology"/>
<accession>F2NVW1</accession>
<organism evidence="5 6">
    <name type="scientific">Treponema succinifaciens (strain ATCC 33096 / DSM 2489 / 6091)</name>
    <dbReference type="NCBI Taxonomy" id="869209"/>
    <lineage>
        <taxon>Bacteria</taxon>
        <taxon>Pseudomonadati</taxon>
        <taxon>Spirochaetota</taxon>
        <taxon>Spirochaetia</taxon>
        <taxon>Spirochaetales</taxon>
        <taxon>Treponemataceae</taxon>
        <taxon>Treponema</taxon>
    </lineage>
</organism>
<dbReference type="PANTHER" id="PTHR21600:SF87">
    <property type="entry name" value="RNA PSEUDOURIDYLATE SYNTHASE DOMAIN-CONTAINING PROTEIN 1"/>
    <property type="match status" value="1"/>
</dbReference>
<reference evidence="5 6" key="1">
    <citation type="journal article" date="2011" name="Stand. Genomic Sci.">
        <title>Complete genome sequence of Treponema succinifaciens type strain (6091).</title>
        <authorList>
            <person name="Han C."/>
            <person name="Gronow S."/>
            <person name="Teshima H."/>
            <person name="Lapidus A."/>
            <person name="Nolan M."/>
            <person name="Lucas S."/>
            <person name="Hammon N."/>
            <person name="Deshpande S."/>
            <person name="Cheng J.F."/>
            <person name="Zeytun A."/>
            <person name="Tapia R."/>
            <person name="Goodwin L."/>
            <person name="Pitluck S."/>
            <person name="Liolios K."/>
            <person name="Pagani I."/>
            <person name="Ivanova N."/>
            <person name="Mavromatis K."/>
            <person name="Mikhailova N."/>
            <person name="Huntemann M."/>
            <person name="Pati A."/>
            <person name="Chen A."/>
            <person name="Palaniappan K."/>
            <person name="Land M."/>
            <person name="Hauser L."/>
            <person name="Brambilla E.M."/>
            <person name="Rohde M."/>
            <person name="Goker M."/>
            <person name="Woyke T."/>
            <person name="Bristow J."/>
            <person name="Eisen J.A."/>
            <person name="Markowitz V."/>
            <person name="Hugenholtz P."/>
            <person name="Kyrpides N.C."/>
            <person name="Klenk H.P."/>
            <person name="Detter J.C."/>
        </authorList>
    </citation>
    <scope>NUCLEOTIDE SEQUENCE [LARGE SCALE GENOMIC DNA]</scope>
    <source>
        <strain evidence="6">ATCC 33096 / DSM 2489 / 6091</strain>
    </source>
</reference>
<keyword evidence="6" id="KW-1185">Reference proteome</keyword>
<dbReference type="PANTHER" id="PTHR21600">
    <property type="entry name" value="MITOCHONDRIAL RNA PSEUDOURIDINE SYNTHASE"/>
    <property type="match status" value="1"/>
</dbReference>
<dbReference type="HOGENOM" id="CLU_016902_1_2_12"/>
<evidence type="ECO:0000256" key="2">
    <source>
        <dbReference type="ARBA" id="ARBA00023235"/>
    </source>
</evidence>
<dbReference type="PROSITE" id="PS50889">
    <property type="entry name" value="S4"/>
    <property type="match status" value="1"/>
</dbReference>